<evidence type="ECO:0000256" key="2">
    <source>
        <dbReference type="PROSITE-ProRule" id="PRU00191"/>
    </source>
</evidence>
<dbReference type="GO" id="GO:0007165">
    <property type="term" value="P:signal transduction"/>
    <property type="evidence" value="ECO:0007669"/>
    <property type="project" value="InterPro"/>
</dbReference>
<feature type="compositionally biased region" description="Basic and acidic residues" evidence="3">
    <location>
        <begin position="455"/>
        <end position="465"/>
    </location>
</feature>
<dbReference type="GO" id="GO:0003700">
    <property type="term" value="F:DNA-binding transcription factor activity"/>
    <property type="evidence" value="ECO:0007669"/>
    <property type="project" value="InterPro"/>
</dbReference>
<evidence type="ECO:0000256" key="3">
    <source>
        <dbReference type="SAM" id="MobiDB-lite"/>
    </source>
</evidence>
<dbReference type="PANTHER" id="PTHR11801">
    <property type="entry name" value="SIGNAL TRANSDUCER AND ACTIVATOR OF TRANSCRIPTION"/>
    <property type="match status" value="1"/>
</dbReference>
<dbReference type="InterPro" id="IPR036860">
    <property type="entry name" value="SH2_dom_sf"/>
</dbReference>
<feature type="domain" description="SH2" evidence="4">
    <location>
        <begin position="682"/>
        <end position="753"/>
    </location>
</feature>
<dbReference type="SUPFAM" id="SSF55550">
    <property type="entry name" value="SH2 domain"/>
    <property type="match status" value="1"/>
</dbReference>
<reference evidence="5" key="1">
    <citation type="submission" date="2023-03" db="UniProtKB">
        <authorList>
            <consortium name="EnsemblPlants"/>
        </authorList>
    </citation>
    <scope>IDENTIFICATION</scope>
</reference>
<feature type="region of interest" description="Disordered" evidence="3">
    <location>
        <begin position="423"/>
        <end position="526"/>
    </location>
</feature>
<evidence type="ECO:0000256" key="1">
    <source>
        <dbReference type="ARBA" id="ARBA00022999"/>
    </source>
</evidence>
<accession>A0A9I9DD91</accession>
<keyword evidence="1 2" id="KW-0727">SH2 domain</keyword>
<proteinExistence type="predicted"/>
<dbReference type="InterPro" id="IPR000980">
    <property type="entry name" value="SH2"/>
</dbReference>
<dbReference type="Gramene" id="MELO3C016678.2.1">
    <property type="protein sequence ID" value="MELO3C016678.2.1"/>
    <property type="gene ID" value="MELO3C016678.2"/>
</dbReference>
<dbReference type="AlphaFoldDB" id="A0A9I9DD91"/>
<evidence type="ECO:0000259" key="4">
    <source>
        <dbReference type="PROSITE" id="PS50001"/>
    </source>
</evidence>
<dbReference type="Gene3D" id="3.30.505.10">
    <property type="entry name" value="SH2 domain"/>
    <property type="match status" value="1"/>
</dbReference>
<feature type="compositionally biased region" description="Polar residues" evidence="3">
    <location>
        <begin position="423"/>
        <end position="432"/>
    </location>
</feature>
<organism evidence="5">
    <name type="scientific">Cucumis melo</name>
    <name type="common">Muskmelon</name>
    <dbReference type="NCBI Taxonomy" id="3656"/>
    <lineage>
        <taxon>Eukaryota</taxon>
        <taxon>Viridiplantae</taxon>
        <taxon>Streptophyta</taxon>
        <taxon>Embryophyta</taxon>
        <taxon>Tracheophyta</taxon>
        <taxon>Spermatophyta</taxon>
        <taxon>Magnoliopsida</taxon>
        <taxon>eudicotyledons</taxon>
        <taxon>Gunneridae</taxon>
        <taxon>Pentapetalae</taxon>
        <taxon>rosids</taxon>
        <taxon>fabids</taxon>
        <taxon>Cucurbitales</taxon>
        <taxon>Cucurbitaceae</taxon>
        <taxon>Benincaseae</taxon>
        <taxon>Cucumis</taxon>
    </lineage>
</organism>
<dbReference type="EnsemblPlants" id="MELO3C016678.2.1">
    <property type="protein sequence ID" value="MELO3C016678.2.1"/>
    <property type="gene ID" value="MELO3C016678.2"/>
</dbReference>
<dbReference type="PROSITE" id="PS50001">
    <property type="entry name" value="SH2"/>
    <property type="match status" value="1"/>
</dbReference>
<sequence length="780" mass="87396">MGSEVNESDEYSLLKNLRLEFDGDDGCFTVCFWVYLMNSTTFPVSILQQVQLDSSSMTPFLILSEWNRLKIMPLTTLHKADEGSSPGSSSSASVVPHEYLDVDFPMEKWVHIGCEMVDVVRRKKQELVQDCLCISFQIVCNGTYKSENCVKIVFILTGLSVWWYHLKDDGSLKVSTDFVRLHIDGKMVGEKPVSSSLSEDTFPRGLGRIVLGNNGEDISLQGYVHNEKVLPSASLIRDHYAEDLPVKLFIDNSSTMEIEEGGDGIWNIVGGKPSCRRNFSLDVMLLDSSGQPVLKELEVCANDINMTCLVVVASLIYADSGEAVEKSGDEEAPLLASYDGVEFASSDRPSKLLHGRASFKLKISQLSSKCDNKLFRIRFCIPSVEGYPFFEALSSPIRCISRSRNTRMSTLMLKRSTFHSLDVSRSSGLDNGTSEHEHVSVEEEKPSPLLKRVKSGQDRPTHNDDPSSGQPDEECNSHSFTANGAGNGFGSRTERSKNNGSTGASPSDSGSTEARHSAPNRTRTNGNPISDVNIFKYCLAGLSERSLLLKEIATSVSQEEILEFAEHVSLYSGCLHHRHQILMSRKLIEEGTRAWNSISQNKHHVHWENVVFEIEEQFMRISGCSSRSLTQQDFELLRRISGCQEYLTQESFERMWCWLYPVAFTLSRQWINAMWSSLSPKWIEGFITKEEAELSLQSPAGLQDPGTFILRFPTSRSWPHPDAGSLVVTYVGNDYALHHRLLTLDRIFRREEYEKSSGHASSRTRAISFGKDLAILTCMN</sequence>
<feature type="compositionally biased region" description="Polar residues" evidence="3">
    <location>
        <begin position="498"/>
        <end position="512"/>
    </location>
</feature>
<feature type="compositionally biased region" description="Basic and acidic residues" evidence="3">
    <location>
        <begin position="433"/>
        <end position="446"/>
    </location>
</feature>
<name>A0A9I9DD91_CUCME</name>
<protein>
    <recommendedName>
        <fullName evidence="4">SH2 domain-containing protein</fullName>
    </recommendedName>
</protein>
<evidence type="ECO:0000313" key="5">
    <source>
        <dbReference type="EnsemblPlants" id="MELO3C016678.2.1"/>
    </source>
</evidence>
<dbReference type="InterPro" id="IPR001217">
    <property type="entry name" value="STAT"/>
</dbReference>